<dbReference type="Proteomes" id="UP000070175">
    <property type="component" value="Unassembled WGS sequence"/>
</dbReference>
<evidence type="ECO:0000259" key="1">
    <source>
        <dbReference type="Pfam" id="PF18765"/>
    </source>
</evidence>
<organism evidence="2 3">
    <name type="scientific">candidate division MSBL1 archaeon SCGC-AAA382N08</name>
    <dbReference type="NCBI Taxonomy" id="1698285"/>
    <lineage>
        <taxon>Archaea</taxon>
        <taxon>Methanobacteriati</taxon>
        <taxon>Methanobacteriota</taxon>
        <taxon>candidate division MSBL1</taxon>
    </lineage>
</organism>
<feature type="domain" description="Polymerase beta nucleotidyltransferase" evidence="1">
    <location>
        <begin position="11"/>
        <end position="96"/>
    </location>
</feature>
<dbReference type="PANTHER" id="PTHR43852:SF3">
    <property type="entry name" value="NUCLEOTIDYLTRANSFERASE"/>
    <property type="match status" value="1"/>
</dbReference>
<keyword evidence="3" id="KW-1185">Reference proteome</keyword>
<evidence type="ECO:0000313" key="3">
    <source>
        <dbReference type="Proteomes" id="UP000070175"/>
    </source>
</evidence>
<comment type="caution">
    <text evidence="2">The sequence shown here is derived from an EMBL/GenBank/DDBJ whole genome shotgun (WGS) entry which is preliminary data.</text>
</comment>
<proteinExistence type="predicted"/>
<dbReference type="CDD" id="cd05403">
    <property type="entry name" value="NT_KNTase_like"/>
    <property type="match status" value="1"/>
</dbReference>
<name>A0A133VPB9_9EURY</name>
<dbReference type="EMBL" id="LHYJ01000019">
    <property type="protein sequence ID" value="KXB08304.1"/>
    <property type="molecule type" value="Genomic_DNA"/>
</dbReference>
<reference evidence="2 3" key="1">
    <citation type="journal article" date="2016" name="Sci. Rep.">
        <title>Metabolic traits of an uncultured archaeal lineage -MSBL1- from brine pools of the Red Sea.</title>
        <authorList>
            <person name="Mwirichia R."/>
            <person name="Alam I."/>
            <person name="Rashid M."/>
            <person name="Vinu M."/>
            <person name="Ba-Alawi W."/>
            <person name="Anthony Kamau A."/>
            <person name="Kamanda Ngugi D."/>
            <person name="Goker M."/>
            <person name="Klenk H.P."/>
            <person name="Bajic V."/>
            <person name="Stingl U."/>
        </authorList>
    </citation>
    <scope>NUCLEOTIDE SEQUENCE [LARGE SCALE GENOMIC DNA]</scope>
    <source>
        <strain evidence="2">SCGC-AAA382N08</strain>
    </source>
</reference>
<dbReference type="InterPro" id="IPR052930">
    <property type="entry name" value="TA_antitoxin_MntA"/>
</dbReference>
<dbReference type="AlphaFoldDB" id="A0A133VPB9"/>
<accession>A0A133VPB9</accession>
<dbReference type="Gene3D" id="3.30.460.10">
    <property type="entry name" value="Beta Polymerase, domain 2"/>
    <property type="match status" value="1"/>
</dbReference>
<dbReference type="SUPFAM" id="SSF81301">
    <property type="entry name" value="Nucleotidyltransferase"/>
    <property type="match status" value="1"/>
</dbReference>
<dbReference type="PANTHER" id="PTHR43852">
    <property type="entry name" value="NUCLEOTIDYLTRANSFERASE"/>
    <property type="match status" value="1"/>
</dbReference>
<gene>
    <name evidence="2" type="ORF">AKJ56_01525</name>
</gene>
<evidence type="ECO:0000313" key="2">
    <source>
        <dbReference type="EMBL" id="KXB08304.1"/>
    </source>
</evidence>
<dbReference type="Pfam" id="PF18765">
    <property type="entry name" value="Polbeta"/>
    <property type="match status" value="1"/>
</dbReference>
<dbReference type="InterPro" id="IPR041633">
    <property type="entry name" value="Polbeta"/>
</dbReference>
<protein>
    <recommendedName>
        <fullName evidence="1">Polymerase beta nucleotidyltransferase domain-containing protein</fullName>
    </recommendedName>
</protein>
<sequence length="120" mass="14372">MNKEKIEQDLEFLKSDEKVLSILVFGSTVKGNTNEKSDIDICIVAPEKKPWKVLKKIYSNVNTEKKNYDVHTFEELSLRLKHRVMENHTPIWIRNKRKLEEYFYKYRKLWQDQAKARGVA</sequence>
<dbReference type="InterPro" id="IPR043519">
    <property type="entry name" value="NT_sf"/>
</dbReference>